<feature type="non-terminal residue" evidence="3">
    <location>
        <position position="82"/>
    </location>
</feature>
<accession>W1VGC5</accession>
<feature type="region of interest" description="Disordered" evidence="1">
    <location>
        <begin position="1"/>
        <end position="53"/>
    </location>
</feature>
<evidence type="ECO:0000256" key="2">
    <source>
        <dbReference type="SAM" id="Phobius"/>
    </source>
</evidence>
<evidence type="ECO:0000256" key="1">
    <source>
        <dbReference type="SAM" id="MobiDB-lite"/>
    </source>
</evidence>
<dbReference type="InterPro" id="IPR006311">
    <property type="entry name" value="TAT_signal"/>
</dbReference>
<feature type="compositionally biased region" description="Low complexity" evidence="1">
    <location>
        <begin position="16"/>
        <end position="42"/>
    </location>
</feature>
<keyword evidence="2" id="KW-1133">Transmembrane helix</keyword>
<comment type="caution">
    <text evidence="3">The sequence shown here is derived from an EMBL/GenBank/DDBJ whole genome shotgun (WGS) entry which is preliminary data.</text>
</comment>
<sequence>MTQSRASEHESETRGTAEQAGAAGPAQAAAPTEPTAPAAPAGSGPDRPRVSRRAAFTAAGFGAAMAGLAGFGAGRATAAEPG</sequence>
<evidence type="ECO:0000313" key="3">
    <source>
        <dbReference type="EMBL" id="ETJ04766.1"/>
    </source>
</evidence>
<dbReference type="EMBL" id="AZLV01000612">
    <property type="protein sequence ID" value="ETJ04766.1"/>
    <property type="molecule type" value="Genomic_DNA"/>
</dbReference>
<feature type="compositionally biased region" description="Basic and acidic residues" evidence="1">
    <location>
        <begin position="1"/>
        <end position="15"/>
    </location>
</feature>
<gene>
    <name evidence="3" type="ORF">Q605_AUC00612G0001</name>
</gene>
<keyword evidence="2" id="KW-0472">Membrane</keyword>
<protein>
    <submittedName>
        <fullName evidence="3">Uncharacterized protein</fullName>
    </submittedName>
</protein>
<reference evidence="3 4" key="1">
    <citation type="submission" date="2013-12" db="EMBL/GenBank/DDBJ databases">
        <title>A Varibaculum cambriense genome reconstructed from a premature infant gut community with otherwise low bacterial novelty that shifts toward anaerobic metabolism during the third week of life.</title>
        <authorList>
            <person name="Brown C.T."/>
            <person name="Sharon I."/>
            <person name="Thomas B.C."/>
            <person name="Castelle C.J."/>
            <person name="Morowitz M.J."/>
            <person name="Banfield J.F."/>
        </authorList>
    </citation>
    <scope>NUCLEOTIDE SEQUENCE [LARGE SCALE GENOMIC DNA]</scope>
    <source>
        <strain evidence="4">DORA_12</strain>
    </source>
</reference>
<dbReference type="Proteomes" id="UP000018852">
    <property type="component" value="Unassembled WGS sequence"/>
</dbReference>
<organism evidence="3 4">
    <name type="scientific">Actinomyces urogenitalis DORA_12</name>
    <dbReference type="NCBI Taxonomy" id="1403939"/>
    <lineage>
        <taxon>Bacteria</taxon>
        <taxon>Bacillati</taxon>
        <taxon>Actinomycetota</taxon>
        <taxon>Actinomycetes</taxon>
        <taxon>Actinomycetales</taxon>
        <taxon>Actinomycetaceae</taxon>
        <taxon>Actinomyces</taxon>
    </lineage>
</organism>
<feature type="transmembrane region" description="Helical" evidence="2">
    <location>
        <begin position="54"/>
        <end position="73"/>
    </location>
</feature>
<proteinExistence type="predicted"/>
<name>W1VGC5_9ACTO</name>
<dbReference type="PROSITE" id="PS51318">
    <property type="entry name" value="TAT"/>
    <property type="match status" value="1"/>
</dbReference>
<dbReference type="AlphaFoldDB" id="W1VGC5"/>
<keyword evidence="2" id="KW-0812">Transmembrane</keyword>
<evidence type="ECO:0000313" key="4">
    <source>
        <dbReference type="Proteomes" id="UP000018852"/>
    </source>
</evidence>